<dbReference type="Proteomes" id="UP001054945">
    <property type="component" value="Unassembled WGS sequence"/>
</dbReference>
<dbReference type="EMBL" id="BPLR01008186">
    <property type="protein sequence ID" value="GIY22720.1"/>
    <property type="molecule type" value="Genomic_DNA"/>
</dbReference>
<accession>A0AAV4RMN5</accession>
<evidence type="ECO:0000313" key="3">
    <source>
        <dbReference type="Proteomes" id="UP001054945"/>
    </source>
</evidence>
<keyword evidence="3" id="KW-1185">Reference proteome</keyword>
<evidence type="ECO:0000313" key="2">
    <source>
        <dbReference type="EMBL" id="GIY22720.1"/>
    </source>
</evidence>
<comment type="caution">
    <text evidence="2">The sequence shown here is derived from an EMBL/GenBank/DDBJ whole genome shotgun (WGS) entry which is preliminary data.</text>
</comment>
<protein>
    <submittedName>
        <fullName evidence="2">Uncharacterized protein</fullName>
    </submittedName>
</protein>
<feature type="region of interest" description="Disordered" evidence="1">
    <location>
        <begin position="83"/>
        <end position="106"/>
    </location>
</feature>
<proteinExistence type="predicted"/>
<reference evidence="2 3" key="1">
    <citation type="submission" date="2021-06" db="EMBL/GenBank/DDBJ databases">
        <title>Caerostris extrusa draft genome.</title>
        <authorList>
            <person name="Kono N."/>
            <person name="Arakawa K."/>
        </authorList>
    </citation>
    <scope>NUCLEOTIDE SEQUENCE [LARGE SCALE GENOMIC DNA]</scope>
</reference>
<gene>
    <name evidence="2" type="ORF">CEXT_587301</name>
</gene>
<sequence>MLSDLKKNIALDAAHRDGLSARLSTGAQSVPRTHGSSLQHLLSTAPSLSSDSLGIFQENKDVPKHASFALQTRHDAALPKTGCQSACPRGVSNVSKRSPAPLVKRE</sequence>
<organism evidence="2 3">
    <name type="scientific">Caerostris extrusa</name>
    <name type="common">Bark spider</name>
    <name type="synonym">Caerostris bankana</name>
    <dbReference type="NCBI Taxonomy" id="172846"/>
    <lineage>
        <taxon>Eukaryota</taxon>
        <taxon>Metazoa</taxon>
        <taxon>Ecdysozoa</taxon>
        <taxon>Arthropoda</taxon>
        <taxon>Chelicerata</taxon>
        <taxon>Arachnida</taxon>
        <taxon>Araneae</taxon>
        <taxon>Araneomorphae</taxon>
        <taxon>Entelegynae</taxon>
        <taxon>Araneoidea</taxon>
        <taxon>Araneidae</taxon>
        <taxon>Caerostris</taxon>
    </lineage>
</organism>
<dbReference type="AlphaFoldDB" id="A0AAV4RMN5"/>
<evidence type="ECO:0000256" key="1">
    <source>
        <dbReference type="SAM" id="MobiDB-lite"/>
    </source>
</evidence>
<name>A0AAV4RMN5_CAEEX</name>